<evidence type="ECO:0000313" key="1">
    <source>
        <dbReference type="EMBL" id="GBL79484.1"/>
    </source>
</evidence>
<protein>
    <submittedName>
        <fullName evidence="1">Uncharacterized protein</fullName>
    </submittedName>
</protein>
<proteinExistence type="predicted"/>
<reference evidence="1 2" key="1">
    <citation type="journal article" date="2019" name="Sci. Rep.">
        <title>Orb-weaving spider Araneus ventricosus genome elucidates the spidroin gene catalogue.</title>
        <authorList>
            <person name="Kono N."/>
            <person name="Nakamura H."/>
            <person name="Ohtoshi R."/>
            <person name="Moran D.A.P."/>
            <person name="Shinohara A."/>
            <person name="Yoshida Y."/>
            <person name="Fujiwara M."/>
            <person name="Mori M."/>
            <person name="Tomita M."/>
            <person name="Arakawa K."/>
        </authorList>
    </citation>
    <scope>NUCLEOTIDE SEQUENCE [LARGE SCALE GENOMIC DNA]</scope>
</reference>
<gene>
    <name evidence="1" type="ORF">AVEN_92641_1</name>
</gene>
<comment type="caution">
    <text evidence="1">The sequence shown here is derived from an EMBL/GenBank/DDBJ whole genome shotgun (WGS) entry which is preliminary data.</text>
</comment>
<dbReference type="AlphaFoldDB" id="A0A4Y2AKI9"/>
<sequence length="117" mass="13493">MHYSAHRSALKIKVASISQSGKRQRMPIQQIENFITIFQKSEEENFNQPHDKSTKLCLLRNIARSSRTPTPNESTLMGVKLFMSLARSSWYIKRFKIRTSNHSGYSDIDQILLLPAP</sequence>
<dbReference type="Proteomes" id="UP000499080">
    <property type="component" value="Unassembled WGS sequence"/>
</dbReference>
<dbReference type="EMBL" id="BGPR01000018">
    <property type="protein sequence ID" value="GBL79484.1"/>
    <property type="molecule type" value="Genomic_DNA"/>
</dbReference>
<keyword evidence="2" id="KW-1185">Reference proteome</keyword>
<name>A0A4Y2AKI9_ARAVE</name>
<accession>A0A4Y2AKI9</accession>
<evidence type="ECO:0000313" key="2">
    <source>
        <dbReference type="Proteomes" id="UP000499080"/>
    </source>
</evidence>
<organism evidence="1 2">
    <name type="scientific">Araneus ventricosus</name>
    <name type="common">Orbweaver spider</name>
    <name type="synonym">Epeira ventricosa</name>
    <dbReference type="NCBI Taxonomy" id="182803"/>
    <lineage>
        <taxon>Eukaryota</taxon>
        <taxon>Metazoa</taxon>
        <taxon>Ecdysozoa</taxon>
        <taxon>Arthropoda</taxon>
        <taxon>Chelicerata</taxon>
        <taxon>Arachnida</taxon>
        <taxon>Araneae</taxon>
        <taxon>Araneomorphae</taxon>
        <taxon>Entelegynae</taxon>
        <taxon>Araneoidea</taxon>
        <taxon>Araneidae</taxon>
        <taxon>Araneus</taxon>
    </lineage>
</organism>